<protein>
    <submittedName>
        <fullName evidence="5">Glycosyl hydrolase-like 10</fullName>
    </submittedName>
</protein>
<keyword evidence="1 2" id="KW-0732">Signal</keyword>
<dbReference type="PANTHER" id="PTHR43405:SF1">
    <property type="entry name" value="GLYCOSYL HYDROLASE DIGH"/>
    <property type="match status" value="1"/>
</dbReference>
<dbReference type="InterPro" id="IPR052177">
    <property type="entry name" value="Divisome_Glycosyl_Hydrolase"/>
</dbReference>
<keyword evidence="5" id="KW-0378">Hydrolase</keyword>
<dbReference type="Proteomes" id="UP000184192">
    <property type="component" value="Unassembled WGS sequence"/>
</dbReference>
<sequence length="450" mass="52135">MRKVMKQLILAALCLTSGLLASCGQKQPTHKAVNAKPALMWFDAEANFARFSHKDSIDFYLKKIKSLGFTHAVVDVRPITGEVLFASQYAPRMEEWKGARRGDFDYLGYFIEQGHKLGLEIHASLNIFCAGHNYFDRGMVYSGHPEWASVVYNPERGLIPITEEKDKYGAMINPLNEEYREHILNVLKELVGKYPALDGLMLDRVRYDGISADFSDLSRREFEKYIHAKVERFPEDILSWRKEAGKRPVPEYGKWAKKWFEWRTKNITDFMALMRKEVKAVNPKISFGTYTGAWYPSYFEVGVNFASREYDPSRDFDWATPEYMNYGYAELIDLYATGNYYTDITIEEYKKNYNVIWNETDSQAQQGTWYCVEGSCQHLRRILKENQFMGGILVDQFYDHPEKLTATIAENLKDADGLMVFDIVHIITKNLWKEVEAGMKQGGNLPQEDQ</sequence>
<name>A0A1M6JR60_9BACE</name>
<gene>
    <name evidence="5" type="ORF">SAMN05444350_13135</name>
</gene>
<dbReference type="AlphaFoldDB" id="A0A1M6JR60"/>
<evidence type="ECO:0000259" key="4">
    <source>
        <dbReference type="Pfam" id="PF16373"/>
    </source>
</evidence>
<evidence type="ECO:0000256" key="1">
    <source>
        <dbReference type="ARBA" id="ARBA00022729"/>
    </source>
</evidence>
<feature type="signal peptide" evidence="2">
    <location>
        <begin position="1"/>
        <end position="21"/>
    </location>
</feature>
<organism evidence="5 6">
    <name type="scientific">Bacteroides stercorirosoris</name>
    <dbReference type="NCBI Taxonomy" id="871324"/>
    <lineage>
        <taxon>Bacteria</taxon>
        <taxon>Pseudomonadati</taxon>
        <taxon>Bacteroidota</taxon>
        <taxon>Bacteroidia</taxon>
        <taxon>Bacteroidales</taxon>
        <taxon>Bacteroidaceae</taxon>
        <taxon>Bacteroides</taxon>
    </lineage>
</organism>
<dbReference type="Gene3D" id="3.20.20.80">
    <property type="entry name" value="Glycosidases"/>
    <property type="match status" value="1"/>
</dbReference>
<dbReference type="InterPro" id="IPR032280">
    <property type="entry name" value="DUF4985"/>
</dbReference>
<accession>A0A1M6JR60</accession>
<dbReference type="Pfam" id="PF16373">
    <property type="entry name" value="DUF4985"/>
    <property type="match status" value="1"/>
</dbReference>
<dbReference type="InterPro" id="IPR017853">
    <property type="entry name" value="GH"/>
</dbReference>
<proteinExistence type="predicted"/>
<feature type="chain" id="PRO_5009918783" evidence="2">
    <location>
        <begin position="22"/>
        <end position="450"/>
    </location>
</feature>
<reference evidence="6" key="1">
    <citation type="submission" date="2016-11" db="EMBL/GenBank/DDBJ databases">
        <authorList>
            <person name="Varghese N."/>
            <person name="Submissions S."/>
        </authorList>
    </citation>
    <scope>NUCLEOTIDE SEQUENCE [LARGE SCALE GENOMIC DNA]</scope>
    <source>
        <strain evidence="6">DSM 26884</strain>
    </source>
</reference>
<dbReference type="GO" id="GO:0016787">
    <property type="term" value="F:hydrolase activity"/>
    <property type="evidence" value="ECO:0007669"/>
    <property type="project" value="UniProtKB-KW"/>
</dbReference>
<dbReference type="EMBL" id="FQZN01000031">
    <property type="protein sequence ID" value="SHJ49146.1"/>
    <property type="molecule type" value="Genomic_DNA"/>
</dbReference>
<evidence type="ECO:0000256" key="2">
    <source>
        <dbReference type="SAM" id="SignalP"/>
    </source>
</evidence>
<dbReference type="eggNOG" id="COG1649">
    <property type="taxonomic scope" value="Bacteria"/>
</dbReference>
<keyword evidence="6" id="KW-1185">Reference proteome</keyword>
<feature type="domain" description="DUF4985" evidence="4">
    <location>
        <begin position="314"/>
        <end position="436"/>
    </location>
</feature>
<dbReference type="SUPFAM" id="SSF51445">
    <property type="entry name" value="(Trans)glycosidases"/>
    <property type="match status" value="1"/>
</dbReference>
<dbReference type="PANTHER" id="PTHR43405">
    <property type="entry name" value="GLYCOSYL HYDROLASE DIGH"/>
    <property type="match status" value="1"/>
</dbReference>
<evidence type="ECO:0000313" key="5">
    <source>
        <dbReference type="EMBL" id="SHJ49146.1"/>
    </source>
</evidence>
<evidence type="ECO:0000313" key="6">
    <source>
        <dbReference type="Proteomes" id="UP000184192"/>
    </source>
</evidence>
<dbReference type="Pfam" id="PF02638">
    <property type="entry name" value="GHL10"/>
    <property type="match status" value="1"/>
</dbReference>
<evidence type="ECO:0000259" key="3">
    <source>
        <dbReference type="Pfam" id="PF02638"/>
    </source>
</evidence>
<feature type="domain" description="Glycosyl hydrolase-like 10" evidence="3">
    <location>
        <begin position="51"/>
        <end position="289"/>
    </location>
</feature>
<dbReference type="InterPro" id="IPR003790">
    <property type="entry name" value="GHL10"/>
</dbReference>
<dbReference type="PROSITE" id="PS51257">
    <property type="entry name" value="PROKAR_LIPOPROTEIN"/>
    <property type="match status" value="1"/>
</dbReference>